<dbReference type="Gene3D" id="2.170.16.10">
    <property type="entry name" value="Hedgehog/Intein (Hint) domain"/>
    <property type="match status" value="1"/>
</dbReference>
<protein>
    <recommendedName>
        <fullName evidence="1">Hedgehog/Intein (Hint) domain-containing protein</fullName>
    </recommendedName>
</protein>
<organism evidence="2 3">
    <name type="scientific">Ascidiaceihabitans donghaensis</name>
    <dbReference type="NCBI Taxonomy" id="1510460"/>
    <lineage>
        <taxon>Bacteria</taxon>
        <taxon>Pseudomonadati</taxon>
        <taxon>Pseudomonadota</taxon>
        <taxon>Alphaproteobacteria</taxon>
        <taxon>Rhodobacterales</taxon>
        <taxon>Paracoccaceae</taxon>
        <taxon>Ascidiaceihabitans</taxon>
    </lineage>
</organism>
<evidence type="ECO:0000313" key="3">
    <source>
        <dbReference type="Proteomes" id="UP000244880"/>
    </source>
</evidence>
<evidence type="ECO:0000259" key="1">
    <source>
        <dbReference type="Pfam" id="PF13403"/>
    </source>
</evidence>
<keyword evidence="3" id="KW-1185">Reference proteome</keyword>
<sequence>MAVFFGYTFAILGTQSTLGGSAVDYRFAPSGTWRYSGDSTYFVVEENDGATNFNGDGTNNEQVNAQEQIGGVGEQTTNIGGTDTQLIWDYTFSVSDGLGNTWTVAVIDVDLDNSDTITAGAENGYFLVFPDGMPPADTDLTVGGITDNGDFVAHTALGGEVVCFAAGTMIETQTGPRAIETLSPGDLVLTRDAGYQPLIWSGCTPAPAIAETAPIVIRAGAFGNTQDLVVSPQHAILLDDWRADLLFGQDEVLVRAVDLLGCDGVFRRVGGVVDYWHILFDAHQIVQSAGLWSESLYPGEITLQTVHPQARREIGALVPDITAFGPKAAPCLRKFEASVLAA</sequence>
<proteinExistence type="predicted"/>
<name>A0A2R8BF41_9RHOB</name>
<dbReference type="AlphaFoldDB" id="A0A2R8BF41"/>
<dbReference type="Proteomes" id="UP000244880">
    <property type="component" value="Unassembled WGS sequence"/>
</dbReference>
<dbReference type="EMBL" id="OMOR01000001">
    <property type="protein sequence ID" value="SPH21695.1"/>
    <property type="molecule type" value="Genomic_DNA"/>
</dbReference>
<dbReference type="OrthoDB" id="6305173at2"/>
<dbReference type="Pfam" id="PF13403">
    <property type="entry name" value="Hint_2"/>
    <property type="match status" value="1"/>
</dbReference>
<dbReference type="SUPFAM" id="SSF51294">
    <property type="entry name" value="Hedgehog/intein (Hint) domain"/>
    <property type="match status" value="1"/>
</dbReference>
<accession>A0A2R8BF41</accession>
<reference evidence="2 3" key="1">
    <citation type="submission" date="2018-03" db="EMBL/GenBank/DDBJ databases">
        <authorList>
            <person name="Keele B.F."/>
        </authorList>
    </citation>
    <scope>NUCLEOTIDE SEQUENCE [LARGE SCALE GENOMIC DNA]</scope>
    <source>
        <strain evidence="2 3">CECT 8599</strain>
    </source>
</reference>
<dbReference type="InterPro" id="IPR036844">
    <property type="entry name" value="Hint_dom_sf"/>
</dbReference>
<dbReference type="InterPro" id="IPR028992">
    <property type="entry name" value="Hedgehog/Intein_dom"/>
</dbReference>
<gene>
    <name evidence="2" type="ORF">ASD8599_02447</name>
</gene>
<dbReference type="RefSeq" id="WP_108828748.1">
    <property type="nucleotide sequence ID" value="NZ_OMOR01000001.1"/>
</dbReference>
<evidence type="ECO:0000313" key="2">
    <source>
        <dbReference type="EMBL" id="SPH21695.1"/>
    </source>
</evidence>
<feature type="domain" description="Hedgehog/Intein (Hint)" evidence="1">
    <location>
        <begin position="162"/>
        <end position="299"/>
    </location>
</feature>